<accession>A0A5C3N7T4</accession>
<dbReference type="OrthoDB" id="2965483at2759"/>
<evidence type="ECO:0000313" key="3">
    <source>
        <dbReference type="Proteomes" id="UP000305948"/>
    </source>
</evidence>
<keyword evidence="3" id="KW-1185">Reference proteome</keyword>
<evidence type="ECO:0000256" key="1">
    <source>
        <dbReference type="SAM" id="MobiDB-lite"/>
    </source>
</evidence>
<dbReference type="AlphaFoldDB" id="A0A5C3N7T4"/>
<protein>
    <recommendedName>
        <fullName evidence="4">USP8 dimerisation domain-containing protein</fullName>
    </recommendedName>
</protein>
<dbReference type="EMBL" id="ML213508">
    <property type="protein sequence ID" value="TFK52857.1"/>
    <property type="molecule type" value="Genomic_DNA"/>
</dbReference>
<dbReference type="STRING" id="5364.A0A5C3N7T4"/>
<sequence>MASTNSLAPLTPSRGPISPSTTLVQPVTPSGLSVLPHPVGPRSLNRPTSISELAIVAKEGLGNGLKDLKHYLRTAQRSRDLGKEYVKAGDLEAAFVEFARAATIVLDILPRHRDYLTLLNESQRHNLGLFES</sequence>
<evidence type="ECO:0000313" key="2">
    <source>
        <dbReference type="EMBL" id="TFK52857.1"/>
    </source>
</evidence>
<feature type="compositionally biased region" description="Polar residues" evidence="1">
    <location>
        <begin position="18"/>
        <end position="31"/>
    </location>
</feature>
<gene>
    <name evidence="2" type="ORF">OE88DRAFT_1677495</name>
</gene>
<organism evidence="2 3">
    <name type="scientific">Heliocybe sulcata</name>
    <dbReference type="NCBI Taxonomy" id="5364"/>
    <lineage>
        <taxon>Eukaryota</taxon>
        <taxon>Fungi</taxon>
        <taxon>Dikarya</taxon>
        <taxon>Basidiomycota</taxon>
        <taxon>Agaricomycotina</taxon>
        <taxon>Agaricomycetes</taxon>
        <taxon>Gloeophyllales</taxon>
        <taxon>Gloeophyllaceae</taxon>
        <taxon>Heliocybe</taxon>
    </lineage>
</organism>
<reference evidence="2 3" key="1">
    <citation type="journal article" date="2019" name="Nat. Ecol. Evol.">
        <title>Megaphylogeny resolves global patterns of mushroom evolution.</title>
        <authorList>
            <person name="Varga T."/>
            <person name="Krizsan K."/>
            <person name="Foldi C."/>
            <person name="Dima B."/>
            <person name="Sanchez-Garcia M."/>
            <person name="Sanchez-Ramirez S."/>
            <person name="Szollosi G.J."/>
            <person name="Szarkandi J.G."/>
            <person name="Papp V."/>
            <person name="Albert L."/>
            <person name="Andreopoulos W."/>
            <person name="Angelini C."/>
            <person name="Antonin V."/>
            <person name="Barry K.W."/>
            <person name="Bougher N.L."/>
            <person name="Buchanan P."/>
            <person name="Buyck B."/>
            <person name="Bense V."/>
            <person name="Catcheside P."/>
            <person name="Chovatia M."/>
            <person name="Cooper J."/>
            <person name="Damon W."/>
            <person name="Desjardin D."/>
            <person name="Finy P."/>
            <person name="Geml J."/>
            <person name="Haridas S."/>
            <person name="Hughes K."/>
            <person name="Justo A."/>
            <person name="Karasinski D."/>
            <person name="Kautmanova I."/>
            <person name="Kiss B."/>
            <person name="Kocsube S."/>
            <person name="Kotiranta H."/>
            <person name="LaButti K.M."/>
            <person name="Lechner B.E."/>
            <person name="Liimatainen K."/>
            <person name="Lipzen A."/>
            <person name="Lukacs Z."/>
            <person name="Mihaltcheva S."/>
            <person name="Morgado L.N."/>
            <person name="Niskanen T."/>
            <person name="Noordeloos M.E."/>
            <person name="Ohm R.A."/>
            <person name="Ortiz-Santana B."/>
            <person name="Ovrebo C."/>
            <person name="Racz N."/>
            <person name="Riley R."/>
            <person name="Savchenko A."/>
            <person name="Shiryaev A."/>
            <person name="Soop K."/>
            <person name="Spirin V."/>
            <person name="Szebenyi C."/>
            <person name="Tomsovsky M."/>
            <person name="Tulloss R.E."/>
            <person name="Uehling J."/>
            <person name="Grigoriev I.V."/>
            <person name="Vagvolgyi C."/>
            <person name="Papp T."/>
            <person name="Martin F.M."/>
            <person name="Miettinen O."/>
            <person name="Hibbett D.S."/>
            <person name="Nagy L.G."/>
        </authorList>
    </citation>
    <scope>NUCLEOTIDE SEQUENCE [LARGE SCALE GENOMIC DNA]</scope>
    <source>
        <strain evidence="2 3">OMC1185</strain>
    </source>
</reference>
<name>A0A5C3N7T4_9AGAM</name>
<dbReference type="Gene3D" id="1.20.58.80">
    <property type="entry name" value="Phosphotransferase system, lactose/cellobiose-type IIA subunit"/>
    <property type="match status" value="1"/>
</dbReference>
<proteinExistence type="predicted"/>
<feature type="region of interest" description="Disordered" evidence="1">
    <location>
        <begin position="1"/>
        <end position="43"/>
    </location>
</feature>
<evidence type="ECO:0008006" key="4">
    <source>
        <dbReference type="Google" id="ProtNLM"/>
    </source>
</evidence>
<dbReference type="Proteomes" id="UP000305948">
    <property type="component" value="Unassembled WGS sequence"/>
</dbReference>